<keyword evidence="8" id="KW-1185">Reference proteome</keyword>
<accession>A0ABY8QXP7</accession>
<dbReference type="Gene3D" id="3.40.50.720">
    <property type="entry name" value="NAD(P)-binding Rossmann-like Domain"/>
    <property type="match status" value="2"/>
</dbReference>
<dbReference type="InterPro" id="IPR036291">
    <property type="entry name" value="NAD(P)-bd_dom_sf"/>
</dbReference>
<dbReference type="InterPro" id="IPR050223">
    <property type="entry name" value="D-isomer_2-hydroxyacid_DH"/>
</dbReference>
<dbReference type="PROSITE" id="PS00671">
    <property type="entry name" value="D_2_HYDROXYACID_DH_3"/>
    <property type="match status" value="1"/>
</dbReference>
<evidence type="ECO:0000259" key="5">
    <source>
        <dbReference type="Pfam" id="PF00389"/>
    </source>
</evidence>
<organism evidence="7 8">
    <name type="scientific">Saxibacter everestensis</name>
    <dbReference type="NCBI Taxonomy" id="2909229"/>
    <lineage>
        <taxon>Bacteria</taxon>
        <taxon>Bacillati</taxon>
        <taxon>Actinomycetota</taxon>
        <taxon>Actinomycetes</taxon>
        <taxon>Micrococcales</taxon>
        <taxon>Brevibacteriaceae</taxon>
        <taxon>Saxibacter</taxon>
    </lineage>
</organism>
<evidence type="ECO:0000259" key="6">
    <source>
        <dbReference type="Pfam" id="PF02826"/>
    </source>
</evidence>
<proteinExistence type="inferred from homology"/>
<evidence type="ECO:0000313" key="7">
    <source>
        <dbReference type="EMBL" id="WGW13001.1"/>
    </source>
</evidence>
<keyword evidence="2 4" id="KW-0560">Oxidoreductase</keyword>
<evidence type="ECO:0000256" key="3">
    <source>
        <dbReference type="ARBA" id="ARBA00023027"/>
    </source>
</evidence>
<name>A0ABY8QXP7_9MICO</name>
<dbReference type="Proteomes" id="UP001209083">
    <property type="component" value="Chromosome"/>
</dbReference>
<evidence type="ECO:0000256" key="4">
    <source>
        <dbReference type="RuleBase" id="RU003719"/>
    </source>
</evidence>
<dbReference type="PANTHER" id="PTHR10996:SF178">
    <property type="entry name" value="2-HYDROXYACID DEHYDROGENASE YGL185C-RELATED"/>
    <property type="match status" value="1"/>
</dbReference>
<comment type="similarity">
    <text evidence="1 4">Belongs to the D-isomer specific 2-hydroxyacid dehydrogenase family.</text>
</comment>
<evidence type="ECO:0000256" key="2">
    <source>
        <dbReference type="ARBA" id="ARBA00023002"/>
    </source>
</evidence>
<feature type="domain" description="D-isomer specific 2-hydroxyacid dehydrogenase NAD-binding" evidence="6">
    <location>
        <begin position="113"/>
        <end position="284"/>
    </location>
</feature>
<evidence type="ECO:0000313" key="8">
    <source>
        <dbReference type="Proteomes" id="UP001209083"/>
    </source>
</evidence>
<dbReference type="InterPro" id="IPR029753">
    <property type="entry name" value="D-isomer_DH_CS"/>
</dbReference>
<dbReference type="InterPro" id="IPR006139">
    <property type="entry name" value="D-isomer_2_OHA_DH_cat_dom"/>
</dbReference>
<protein>
    <submittedName>
        <fullName evidence="7">2-hydroxyacid dehydrogenase</fullName>
    </submittedName>
</protein>
<dbReference type="Pfam" id="PF00389">
    <property type="entry name" value="2-Hacid_dh"/>
    <property type="match status" value="1"/>
</dbReference>
<gene>
    <name evidence="7" type="ORF">LWF01_04295</name>
</gene>
<keyword evidence="3" id="KW-0520">NAD</keyword>
<dbReference type="PANTHER" id="PTHR10996">
    <property type="entry name" value="2-HYDROXYACID DEHYDROGENASE-RELATED"/>
    <property type="match status" value="1"/>
</dbReference>
<reference evidence="7 8" key="1">
    <citation type="submission" date="2023-05" db="EMBL/GenBank/DDBJ databases">
        <title>Lithophilousrod everest ZFBP1038 complete genpme.</title>
        <authorList>
            <person name="Tian M."/>
        </authorList>
    </citation>
    <scope>NUCLEOTIDE SEQUENCE [LARGE SCALE GENOMIC DNA]</scope>
    <source>
        <strain evidence="7 8">ZFBP1038</strain>
    </source>
</reference>
<evidence type="ECO:0000256" key="1">
    <source>
        <dbReference type="ARBA" id="ARBA00005854"/>
    </source>
</evidence>
<dbReference type="EMBL" id="CP090958">
    <property type="protein sequence ID" value="WGW13001.1"/>
    <property type="molecule type" value="Genomic_DNA"/>
</dbReference>
<dbReference type="RefSeq" id="WP_349639809.1">
    <property type="nucleotide sequence ID" value="NZ_CP090958.1"/>
</dbReference>
<dbReference type="SUPFAM" id="SSF52283">
    <property type="entry name" value="Formate/glycerate dehydrogenase catalytic domain-like"/>
    <property type="match status" value="1"/>
</dbReference>
<dbReference type="SUPFAM" id="SSF51735">
    <property type="entry name" value="NAD(P)-binding Rossmann-fold domains"/>
    <property type="match status" value="1"/>
</dbReference>
<sequence length="317" mass="33921">MTTMDITTIAFPAADLLDAVRARVDENSTGKLNFVIWNGTENPQGTSVDDIDAVILPYLGTAETLARLPELPNLKFVQGQSTGYDGVLEAAGPGVAVSSASGVHAAATAELAVGLALASLRGIDDAARDMREEKWSPTRRLSLADRRVLLIGVGGIGEEIAKRLDPFEVDLTRVGTRERDDERGHVFDAGDLPRLLPTAEVVILITPLTDETHHLVDKDFLARLPDGALIVNVARGPVVDTDALVAELASGRLHAALDVVDPEPLPEGHPLWRTPNTLVTPHVGGNTSAFVPRIENLLAEQLRRICAGEDLMNRVDA</sequence>
<dbReference type="Pfam" id="PF02826">
    <property type="entry name" value="2-Hacid_dh_C"/>
    <property type="match status" value="1"/>
</dbReference>
<feature type="domain" description="D-isomer specific 2-hydroxyacid dehydrogenase catalytic" evidence="5">
    <location>
        <begin position="48"/>
        <end position="315"/>
    </location>
</feature>
<dbReference type="InterPro" id="IPR006140">
    <property type="entry name" value="D-isomer_DH_NAD-bd"/>
</dbReference>
<dbReference type="CDD" id="cd12166">
    <property type="entry name" value="2-Hacid_dh_7"/>
    <property type="match status" value="1"/>
</dbReference>